<feature type="compositionally biased region" description="Basic and acidic residues" evidence="3">
    <location>
        <begin position="83"/>
        <end position="129"/>
    </location>
</feature>
<keyword evidence="6" id="KW-1185">Reference proteome</keyword>
<evidence type="ECO:0000313" key="5">
    <source>
        <dbReference type="EMBL" id="CAD7633119.1"/>
    </source>
</evidence>
<evidence type="ECO:0000256" key="1">
    <source>
        <dbReference type="ARBA" id="ARBA00022729"/>
    </source>
</evidence>
<dbReference type="OrthoDB" id="823504at2759"/>
<proteinExistence type="predicted"/>
<feature type="region of interest" description="Disordered" evidence="3">
    <location>
        <begin position="83"/>
        <end position="143"/>
    </location>
</feature>
<evidence type="ECO:0000256" key="3">
    <source>
        <dbReference type="SAM" id="MobiDB-lite"/>
    </source>
</evidence>
<dbReference type="AlphaFoldDB" id="A0A7R9L1I8"/>
<feature type="domain" description="Clip" evidence="4">
    <location>
        <begin position="142"/>
        <end position="185"/>
    </location>
</feature>
<reference evidence="5" key="1">
    <citation type="submission" date="2020-11" db="EMBL/GenBank/DDBJ databases">
        <authorList>
            <person name="Tran Van P."/>
        </authorList>
    </citation>
    <scope>NUCLEOTIDE SEQUENCE</scope>
</reference>
<organism evidence="5">
    <name type="scientific">Medioppia subpectinata</name>
    <dbReference type="NCBI Taxonomy" id="1979941"/>
    <lineage>
        <taxon>Eukaryota</taxon>
        <taxon>Metazoa</taxon>
        <taxon>Ecdysozoa</taxon>
        <taxon>Arthropoda</taxon>
        <taxon>Chelicerata</taxon>
        <taxon>Arachnida</taxon>
        <taxon>Acari</taxon>
        <taxon>Acariformes</taxon>
        <taxon>Sarcoptiformes</taxon>
        <taxon>Oribatida</taxon>
        <taxon>Brachypylina</taxon>
        <taxon>Oppioidea</taxon>
        <taxon>Oppiidae</taxon>
        <taxon>Medioppia</taxon>
    </lineage>
</organism>
<name>A0A7R9L1I8_9ACAR</name>
<keyword evidence="1" id="KW-0732">Signal</keyword>
<dbReference type="SMART" id="SM00680">
    <property type="entry name" value="CLIP"/>
    <property type="match status" value="1"/>
</dbReference>
<sequence length="243" mass="28320">MNVNSTFPEFGRIAGNAYKRLKTGISDTIGDIVGPKPNADIEYVPNNGPVDEVYSKHRERHSGRLQRICEFFRRGRLHRRPCNERHRDRDRGRDRDRFRDEEKEREREKDRQREREREKDRYKETDDIKPVPGPEEVSGKPCKTSDGLLGTCESSTYCFSQYNDMKDYVVNRCPLSNGVHGVCCPKEVRKPLETRVPIRIPLPVLPSAKIKHISLEDIDRAAADAHRFIENYIKTERELIDKG</sequence>
<feature type="non-terminal residue" evidence="5">
    <location>
        <position position="243"/>
    </location>
</feature>
<evidence type="ECO:0000256" key="2">
    <source>
        <dbReference type="ARBA" id="ARBA00023157"/>
    </source>
</evidence>
<dbReference type="EMBL" id="OC866737">
    <property type="protein sequence ID" value="CAD7633119.1"/>
    <property type="molecule type" value="Genomic_DNA"/>
</dbReference>
<accession>A0A7R9L1I8</accession>
<gene>
    <name evidence="5" type="ORF">OSB1V03_LOCUS13518</name>
</gene>
<evidence type="ECO:0000313" key="6">
    <source>
        <dbReference type="Proteomes" id="UP000759131"/>
    </source>
</evidence>
<dbReference type="Proteomes" id="UP000759131">
    <property type="component" value="Unassembled WGS sequence"/>
</dbReference>
<protein>
    <recommendedName>
        <fullName evidence="4">Clip domain-containing protein</fullName>
    </recommendedName>
</protein>
<evidence type="ECO:0000259" key="4">
    <source>
        <dbReference type="SMART" id="SM00680"/>
    </source>
</evidence>
<dbReference type="EMBL" id="CAJPIZ010012162">
    <property type="protein sequence ID" value="CAG2113549.1"/>
    <property type="molecule type" value="Genomic_DNA"/>
</dbReference>
<dbReference type="InterPro" id="IPR022700">
    <property type="entry name" value="CLIP"/>
</dbReference>
<keyword evidence="2" id="KW-1015">Disulfide bond</keyword>